<sequence length="214" mass="23451">MAKFYDNTGLFLVRALAFTTAINPAMTSDAMTPSNDDLLRFASSVYAQPGIQALCLRLQDEGNADVVMLLTCCWYGRCYGRLTDDQLTRAMAFSESWRAQLVAPLRQARRWLKPHPATAFAMKGADQEALRQRIKAIELDAEFVQLRTLAGVLVESSTAARPEHNTDPLVSIQSNLILYAQRAGMDVDEPESSALNEADLAALAQAALTQGPLT</sequence>
<protein>
    <submittedName>
        <fullName evidence="1">TIGR02444 family protein</fullName>
    </submittedName>
</protein>
<accession>A0A1E8CKA7</accession>
<evidence type="ECO:0000313" key="2">
    <source>
        <dbReference type="Proteomes" id="UP000175669"/>
    </source>
</evidence>
<keyword evidence="2" id="KW-1185">Reference proteome</keyword>
<dbReference type="Proteomes" id="UP000175669">
    <property type="component" value="Unassembled WGS sequence"/>
</dbReference>
<dbReference type="Pfam" id="PF09523">
    <property type="entry name" value="DUF2390"/>
    <property type="match status" value="1"/>
</dbReference>
<dbReference type="NCBIfam" id="TIGR02444">
    <property type="entry name" value="TIGR02444 family protein"/>
    <property type="match status" value="1"/>
</dbReference>
<gene>
    <name evidence="1" type="ORF">PHACT_06545</name>
</gene>
<dbReference type="EMBL" id="MASR01000001">
    <property type="protein sequence ID" value="OFE12838.1"/>
    <property type="molecule type" value="Genomic_DNA"/>
</dbReference>
<comment type="caution">
    <text evidence="1">The sequence shown here is derived from an EMBL/GenBank/DDBJ whole genome shotgun (WGS) entry which is preliminary data.</text>
</comment>
<organism evidence="1 2">
    <name type="scientific">Pseudohongiella acticola</name>
    <dbReference type="NCBI Taxonomy" id="1524254"/>
    <lineage>
        <taxon>Bacteria</taxon>
        <taxon>Pseudomonadati</taxon>
        <taxon>Pseudomonadota</taxon>
        <taxon>Gammaproteobacteria</taxon>
        <taxon>Pseudomonadales</taxon>
        <taxon>Pseudohongiellaceae</taxon>
        <taxon>Pseudohongiella</taxon>
    </lineage>
</organism>
<name>A0A1E8CKA7_9GAMM</name>
<evidence type="ECO:0000313" key="1">
    <source>
        <dbReference type="EMBL" id="OFE12838.1"/>
    </source>
</evidence>
<dbReference type="STRING" id="1524254.PHACT_06545"/>
<dbReference type="AlphaFoldDB" id="A0A1E8CKA7"/>
<dbReference type="InterPro" id="IPR012659">
    <property type="entry name" value="CHP02444"/>
</dbReference>
<reference evidence="2" key="1">
    <citation type="submission" date="2016-07" db="EMBL/GenBank/DDBJ databases">
        <authorList>
            <person name="Florea S."/>
            <person name="Webb J.S."/>
            <person name="Jaromczyk J."/>
            <person name="Schardl C.L."/>
        </authorList>
    </citation>
    <scope>NUCLEOTIDE SEQUENCE [LARGE SCALE GENOMIC DNA]</scope>
    <source>
        <strain evidence="2">KCTC 42131</strain>
    </source>
</reference>
<proteinExistence type="predicted"/>